<name>A0A8J3QUK3_9ACTN</name>
<evidence type="ECO:0000313" key="3">
    <source>
        <dbReference type="Proteomes" id="UP000642748"/>
    </source>
</evidence>
<feature type="region of interest" description="Disordered" evidence="1">
    <location>
        <begin position="104"/>
        <end position="135"/>
    </location>
</feature>
<accession>A0A8J3QUK3</accession>
<reference evidence="2" key="1">
    <citation type="submission" date="2021-01" db="EMBL/GenBank/DDBJ databases">
        <title>Whole genome shotgun sequence of Rugosimonospora africana NBRC 104875.</title>
        <authorList>
            <person name="Komaki H."/>
            <person name="Tamura T."/>
        </authorList>
    </citation>
    <scope>NUCLEOTIDE SEQUENCE</scope>
    <source>
        <strain evidence="2">NBRC 104875</strain>
    </source>
</reference>
<sequence length="135" mass="13421">MQAQQERVEDHIIAAGSGGQVDLGKLVRSQSTAGARKSAGLDDPVGGAGGGINEPIGDRPVVAGARGGDDMLAGVTAATAVAARPGSRGDLPLHGLDVAGRDGVQSPLAPCRGHPVPVGAIRPASTGPRRRNNAR</sequence>
<keyword evidence="3" id="KW-1185">Reference proteome</keyword>
<dbReference type="EMBL" id="BONZ01000039">
    <property type="protein sequence ID" value="GIH16013.1"/>
    <property type="molecule type" value="Genomic_DNA"/>
</dbReference>
<comment type="caution">
    <text evidence="2">The sequence shown here is derived from an EMBL/GenBank/DDBJ whole genome shotgun (WGS) entry which is preliminary data.</text>
</comment>
<gene>
    <name evidence="2" type="ORF">Raf01_41850</name>
</gene>
<feature type="region of interest" description="Disordered" evidence="1">
    <location>
        <begin position="30"/>
        <end position="59"/>
    </location>
</feature>
<evidence type="ECO:0000313" key="2">
    <source>
        <dbReference type="EMBL" id="GIH16013.1"/>
    </source>
</evidence>
<protein>
    <submittedName>
        <fullName evidence="2">Uncharacterized protein</fullName>
    </submittedName>
</protein>
<dbReference type="AlphaFoldDB" id="A0A8J3QUK3"/>
<proteinExistence type="predicted"/>
<evidence type="ECO:0000256" key="1">
    <source>
        <dbReference type="SAM" id="MobiDB-lite"/>
    </source>
</evidence>
<organism evidence="2 3">
    <name type="scientific">Rugosimonospora africana</name>
    <dbReference type="NCBI Taxonomy" id="556532"/>
    <lineage>
        <taxon>Bacteria</taxon>
        <taxon>Bacillati</taxon>
        <taxon>Actinomycetota</taxon>
        <taxon>Actinomycetes</taxon>
        <taxon>Micromonosporales</taxon>
        <taxon>Micromonosporaceae</taxon>
        <taxon>Rugosimonospora</taxon>
    </lineage>
</organism>
<dbReference type="Proteomes" id="UP000642748">
    <property type="component" value="Unassembled WGS sequence"/>
</dbReference>